<dbReference type="PANTHER" id="PTHR46797">
    <property type="entry name" value="HTH-TYPE TRANSCRIPTIONAL REGULATOR"/>
    <property type="match status" value="1"/>
</dbReference>
<dbReference type="PROSITE" id="PS50943">
    <property type="entry name" value="HTH_CROC1"/>
    <property type="match status" value="1"/>
</dbReference>
<comment type="caution">
    <text evidence="3">The sequence shown here is derived from an EMBL/GenBank/DDBJ whole genome shotgun (WGS) entry which is preliminary data.</text>
</comment>
<gene>
    <name evidence="3" type="ORF">GCM10017579_36530</name>
</gene>
<dbReference type="RefSeq" id="WP_229787199.1">
    <property type="nucleotide sequence ID" value="NZ_BMRK01000001.1"/>
</dbReference>
<dbReference type="EMBL" id="BSEL01000007">
    <property type="protein sequence ID" value="GLJ69617.1"/>
    <property type="molecule type" value="Genomic_DNA"/>
</dbReference>
<organism evidence="3 4">
    <name type="scientific">Nocardioides luteus</name>
    <dbReference type="NCBI Taxonomy" id="1844"/>
    <lineage>
        <taxon>Bacteria</taxon>
        <taxon>Bacillati</taxon>
        <taxon>Actinomycetota</taxon>
        <taxon>Actinomycetes</taxon>
        <taxon>Propionibacteriales</taxon>
        <taxon>Nocardioidaceae</taxon>
        <taxon>Nocardioides</taxon>
    </lineage>
</organism>
<dbReference type="InterPro" id="IPR001387">
    <property type="entry name" value="Cro/C1-type_HTH"/>
</dbReference>
<dbReference type="Proteomes" id="UP001142292">
    <property type="component" value="Unassembled WGS sequence"/>
</dbReference>
<dbReference type="Gene3D" id="1.10.260.40">
    <property type="entry name" value="lambda repressor-like DNA-binding domains"/>
    <property type="match status" value="1"/>
</dbReference>
<proteinExistence type="predicted"/>
<dbReference type="SUPFAM" id="SSF47413">
    <property type="entry name" value="lambda repressor-like DNA-binding domains"/>
    <property type="match status" value="1"/>
</dbReference>
<dbReference type="SMART" id="SM00530">
    <property type="entry name" value="HTH_XRE"/>
    <property type="match status" value="1"/>
</dbReference>
<evidence type="ECO:0000313" key="4">
    <source>
        <dbReference type="Proteomes" id="UP001142292"/>
    </source>
</evidence>
<evidence type="ECO:0000256" key="1">
    <source>
        <dbReference type="ARBA" id="ARBA00023125"/>
    </source>
</evidence>
<dbReference type="CDD" id="cd00093">
    <property type="entry name" value="HTH_XRE"/>
    <property type="match status" value="1"/>
</dbReference>
<keyword evidence="1" id="KW-0238">DNA-binding</keyword>
<dbReference type="InterPro" id="IPR010982">
    <property type="entry name" value="Lambda_DNA-bd_dom_sf"/>
</dbReference>
<keyword evidence="4" id="KW-1185">Reference proteome</keyword>
<reference evidence="3" key="1">
    <citation type="journal article" date="2014" name="Int. J. Syst. Evol. Microbiol.">
        <title>Complete genome of a new Firmicutes species belonging to the dominant human colonic microbiota ('Ruminococcus bicirculans') reveals two chromosomes and a selective capacity to utilize plant glucans.</title>
        <authorList>
            <consortium name="NISC Comparative Sequencing Program"/>
            <person name="Wegmann U."/>
            <person name="Louis P."/>
            <person name="Goesmann A."/>
            <person name="Henrissat B."/>
            <person name="Duncan S.H."/>
            <person name="Flint H.J."/>
        </authorList>
    </citation>
    <scope>NUCLEOTIDE SEQUENCE</scope>
    <source>
        <strain evidence="3">VKM Ac-1246</strain>
    </source>
</reference>
<feature type="domain" description="HTH cro/C1-type" evidence="2">
    <location>
        <begin position="14"/>
        <end position="66"/>
    </location>
</feature>
<accession>A0ABQ5T1L2</accession>
<protein>
    <submittedName>
        <fullName evidence="3">Transcriptional regulator</fullName>
    </submittedName>
</protein>
<dbReference type="PANTHER" id="PTHR46797:SF1">
    <property type="entry name" value="METHYLPHOSPHONATE SYNTHASE"/>
    <property type="match status" value="1"/>
</dbReference>
<name>A0ABQ5T1L2_9ACTN</name>
<evidence type="ECO:0000259" key="2">
    <source>
        <dbReference type="PROSITE" id="PS50943"/>
    </source>
</evidence>
<reference evidence="3" key="2">
    <citation type="submission" date="2023-01" db="EMBL/GenBank/DDBJ databases">
        <authorList>
            <person name="Sun Q."/>
            <person name="Evtushenko L."/>
        </authorList>
    </citation>
    <scope>NUCLEOTIDE SEQUENCE</scope>
    <source>
        <strain evidence="3">VKM Ac-1246</strain>
    </source>
</reference>
<dbReference type="Pfam" id="PF13560">
    <property type="entry name" value="HTH_31"/>
    <property type="match status" value="1"/>
</dbReference>
<evidence type="ECO:0000313" key="3">
    <source>
        <dbReference type="EMBL" id="GLJ69617.1"/>
    </source>
</evidence>
<sequence length="405" mass="44586">MTTQLTLGERIAWYRQRRGLTQEVIAGRVGRTVDWLSKIENGRMDLDRLSVLSALAEALDVSLADLIDEPRLMEWTEGSGQQTVPALRSVLMDYRHVTGMNIGTERDHEPMSLDSLKYALDDLWDGYQRAKFGYVVSRLVDFIPEARYSVSTQSGDARRTASGRLALAYQLAATVLTKLGEADLAWNASNRGIEAAHQSENPVVIGSLMRSVAHSLLSTGSYAEAVNLTNHAAEFLEPHLVKPGATLLSVYGTGLLAGSMAAARNDDRSTAREFLDVAERTATRLGRDANYLWTAFGPTNVGMHRVSTAMELGDVQQALNLGPALDTSGATTERRVRHALEVARALSTANRREEALAEVLGAEQLAPEQVRYHFLSRHLVQTWVRTQKGKPSHQLKGLADRLRVT</sequence>
<dbReference type="InterPro" id="IPR050807">
    <property type="entry name" value="TransReg_Diox_bact_type"/>
</dbReference>